<name>A0A0M6YN39_9RHOB</name>
<dbReference type="OrthoDB" id="7745566at2"/>
<protein>
    <submittedName>
        <fullName evidence="1">Uncharacterized protein</fullName>
    </submittedName>
</protein>
<gene>
    <name evidence="1" type="ORF">JDO7802_02974</name>
</gene>
<organism evidence="1 2">
    <name type="scientific">Jannaschia donghaensis</name>
    <dbReference type="NCBI Taxonomy" id="420998"/>
    <lineage>
        <taxon>Bacteria</taxon>
        <taxon>Pseudomonadati</taxon>
        <taxon>Pseudomonadota</taxon>
        <taxon>Alphaproteobacteria</taxon>
        <taxon>Rhodobacterales</taxon>
        <taxon>Roseobacteraceae</taxon>
        <taxon>Jannaschia</taxon>
    </lineage>
</organism>
<sequence>MKYYVNTEAKESGTHVVHAESCQFLPGEDKRKALGDAAKCETALDRARDEYSNVDGCGTCCSDCSGN</sequence>
<keyword evidence="2" id="KW-1185">Reference proteome</keyword>
<dbReference type="RefSeq" id="WP_055086706.1">
    <property type="nucleotide sequence ID" value="NZ_CXSU01000012.1"/>
</dbReference>
<reference evidence="1 2" key="1">
    <citation type="submission" date="2015-07" db="EMBL/GenBank/DDBJ databases">
        <authorList>
            <person name="Noorani M."/>
        </authorList>
    </citation>
    <scope>NUCLEOTIDE SEQUENCE [LARGE SCALE GENOMIC DNA]</scope>
    <source>
        <strain evidence="1 2">CECT 7802</strain>
    </source>
</reference>
<dbReference type="EMBL" id="CXSU01000012">
    <property type="protein sequence ID" value="CTQ50943.1"/>
    <property type="molecule type" value="Genomic_DNA"/>
</dbReference>
<evidence type="ECO:0000313" key="1">
    <source>
        <dbReference type="EMBL" id="CTQ50943.1"/>
    </source>
</evidence>
<evidence type="ECO:0000313" key="2">
    <source>
        <dbReference type="Proteomes" id="UP000049222"/>
    </source>
</evidence>
<dbReference type="AlphaFoldDB" id="A0A0M6YN39"/>
<dbReference type="Proteomes" id="UP000049222">
    <property type="component" value="Unassembled WGS sequence"/>
</dbReference>
<proteinExistence type="predicted"/>
<accession>A0A0M6YN39</accession>
<dbReference type="STRING" id="420998.JDO7802_02974"/>